<dbReference type="SUPFAM" id="SSF89447">
    <property type="entry name" value="AbrB/MazE/MraZ-like"/>
    <property type="match status" value="1"/>
</dbReference>
<name>A0A7G9Z091_9EURY</name>
<organism evidence="2">
    <name type="scientific">Candidatus Methanophagaceae archaeon ANME-1 ERB6</name>
    <dbReference type="NCBI Taxonomy" id="2759912"/>
    <lineage>
        <taxon>Archaea</taxon>
        <taxon>Methanobacteriati</taxon>
        <taxon>Methanobacteriota</taxon>
        <taxon>Stenosarchaea group</taxon>
        <taxon>Methanomicrobia</taxon>
        <taxon>Candidatus Methanophagales</taxon>
        <taxon>Candidatus Methanophagaceae</taxon>
    </lineage>
</organism>
<proteinExistence type="predicted"/>
<dbReference type="PROSITE" id="PS51740">
    <property type="entry name" value="SPOVT_ABRB"/>
    <property type="match status" value="1"/>
</dbReference>
<accession>A0A7G9Z091</accession>
<sequence>MSSAMVSIDEKNRVALPKEIIEKLRLKDKVVLVDLGDHIGIYPIPQDPFERLHGSFNTEKTFKELRKKAEEMAIEEVAR</sequence>
<evidence type="ECO:0000313" key="2">
    <source>
        <dbReference type="EMBL" id="QNO53675.1"/>
    </source>
</evidence>
<dbReference type="InterPro" id="IPR038619">
    <property type="entry name" value="MraZ_sf"/>
</dbReference>
<feature type="domain" description="SpoVT-AbrB" evidence="1">
    <location>
        <begin position="3"/>
        <end position="46"/>
    </location>
</feature>
<dbReference type="GO" id="GO:0003677">
    <property type="term" value="F:DNA binding"/>
    <property type="evidence" value="ECO:0007669"/>
    <property type="project" value="InterPro"/>
</dbReference>
<dbReference type="InterPro" id="IPR037914">
    <property type="entry name" value="SpoVT-AbrB_sf"/>
</dbReference>
<dbReference type="SMART" id="SM00966">
    <property type="entry name" value="SpoVT_AbrB"/>
    <property type="match status" value="1"/>
</dbReference>
<dbReference type="NCBIfam" id="TIGR01439">
    <property type="entry name" value="lp_hng_hel_AbrB"/>
    <property type="match status" value="1"/>
</dbReference>
<dbReference type="Gene3D" id="3.40.1550.20">
    <property type="entry name" value="Transcriptional regulator MraZ domain"/>
    <property type="match status" value="1"/>
</dbReference>
<protein>
    <recommendedName>
        <fullName evidence="1">SpoVT-AbrB domain-containing protein</fullName>
    </recommendedName>
</protein>
<dbReference type="InterPro" id="IPR007159">
    <property type="entry name" value="SpoVT-AbrB_dom"/>
</dbReference>
<dbReference type="EMBL" id="MT631548">
    <property type="protein sequence ID" value="QNO53675.1"/>
    <property type="molecule type" value="Genomic_DNA"/>
</dbReference>
<gene>
    <name evidence="2" type="ORF">DJFKIEJF_00039</name>
</gene>
<evidence type="ECO:0000259" key="1">
    <source>
        <dbReference type="PROSITE" id="PS51740"/>
    </source>
</evidence>
<reference evidence="2" key="1">
    <citation type="submission" date="2020-06" db="EMBL/GenBank/DDBJ databases">
        <title>Unique genomic features of the anaerobic methanotrophic archaea.</title>
        <authorList>
            <person name="Chadwick G.L."/>
            <person name="Skennerton C.T."/>
            <person name="Laso-Perez R."/>
            <person name="Leu A.O."/>
            <person name="Speth D.R."/>
            <person name="Yu H."/>
            <person name="Morgan-Lang C."/>
            <person name="Hatzenpichler R."/>
            <person name="Goudeau D."/>
            <person name="Malmstrom R."/>
            <person name="Brazelton W.J."/>
            <person name="Woyke T."/>
            <person name="Hallam S.J."/>
            <person name="Tyson G.W."/>
            <person name="Wegener G."/>
            <person name="Boetius A."/>
            <person name="Orphan V."/>
        </authorList>
    </citation>
    <scope>NUCLEOTIDE SEQUENCE</scope>
</reference>
<dbReference type="AlphaFoldDB" id="A0A7G9Z091"/>